<keyword evidence="1" id="KW-0813">Transport</keyword>
<dbReference type="Gene3D" id="3.40.50.12240">
    <property type="match status" value="1"/>
</dbReference>
<dbReference type="PANTHER" id="PTHR43389:SF4">
    <property type="entry name" value="V-TYPE PROTON ATPASE SUBUNIT B"/>
    <property type="match status" value="1"/>
</dbReference>
<sequence>MVEIGRHYVVIWASPDEHVIVVARFEILKMGATKVSDLEEGTLEIGMSKAHGPKYQEIVNIRRGDGTTRRGQVLEVDGEKAVVQVLEGTSGIDNKYTIVQFTREVLKTPVSLDMLGRIFNGYGKPIDNGPSILPESYLDISREQYDGQ</sequence>
<dbReference type="AlphaFoldDB" id="A0AAN7RD97"/>
<keyword evidence="3" id="KW-0406">Ion transport</keyword>
<evidence type="ECO:0000256" key="2">
    <source>
        <dbReference type="ARBA" id="ARBA00022781"/>
    </source>
</evidence>
<dbReference type="InterPro" id="IPR004100">
    <property type="entry name" value="ATPase_F1/V1/A1_a/bsu_N"/>
</dbReference>
<protein>
    <recommendedName>
        <fullName evidence="4">ATPase F1/V1/A1 complex alpha/beta subunit N-terminal domain-containing protein</fullName>
    </recommendedName>
</protein>
<keyword evidence="2" id="KW-0375">Hydrogen ion transport</keyword>
<dbReference type="Pfam" id="PF02874">
    <property type="entry name" value="ATP-synt_ab_N"/>
    <property type="match status" value="1"/>
</dbReference>
<evidence type="ECO:0000313" key="5">
    <source>
        <dbReference type="EMBL" id="KAK4801244.1"/>
    </source>
</evidence>
<dbReference type="EMBL" id="JAXQNO010000003">
    <property type="protein sequence ID" value="KAK4801244.1"/>
    <property type="molecule type" value="Genomic_DNA"/>
</dbReference>
<reference evidence="5 6" key="1">
    <citation type="journal article" date="2023" name="Hortic Res">
        <title>Pangenome of water caltrop reveals structural variations and asymmetric subgenome divergence after allopolyploidization.</title>
        <authorList>
            <person name="Zhang X."/>
            <person name="Chen Y."/>
            <person name="Wang L."/>
            <person name="Yuan Y."/>
            <person name="Fang M."/>
            <person name="Shi L."/>
            <person name="Lu R."/>
            <person name="Comes H.P."/>
            <person name="Ma Y."/>
            <person name="Chen Y."/>
            <person name="Huang G."/>
            <person name="Zhou Y."/>
            <person name="Zheng Z."/>
            <person name="Qiu Y."/>
        </authorList>
    </citation>
    <scope>NUCLEOTIDE SEQUENCE [LARGE SCALE GENOMIC DNA]</scope>
    <source>
        <strain evidence="5">F231</strain>
    </source>
</reference>
<dbReference type="PANTHER" id="PTHR43389">
    <property type="entry name" value="V-TYPE PROTON ATPASE SUBUNIT B"/>
    <property type="match status" value="1"/>
</dbReference>
<feature type="domain" description="ATPase F1/V1/A1 complex alpha/beta subunit N-terminal" evidence="4">
    <location>
        <begin position="50"/>
        <end position="102"/>
    </location>
</feature>
<evidence type="ECO:0000256" key="1">
    <source>
        <dbReference type="ARBA" id="ARBA00022448"/>
    </source>
</evidence>
<organism evidence="5 6">
    <name type="scientific">Trapa natans</name>
    <name type="common">Water chestnut</name>
    <dbReference type="NCBI Taxonomy" id="22666"/>
    <lineage>
        <taxon>Eukaryota</taxon>
        <taxon>Viridiplantae</taxon>
        <taxon>Streptophyta</taxon>
        <taxon>Embryophyta</taxon>
        <taxon>Tracheophyta</taxon>
        <taxon>Spermatophyta</taxon>
        <taxon>Magnoliopsida</taxon>
        <taxon>eudicotyledons</taxon>
        <taxon>Gunneridae</taxon>
        <taxon>Pentapetalae</taxon>
        <taxon>rosids</taxon>
        <taxon>malvids</taxon>
        <taxon>Myrtales</taxon>
        <taxon>Lythraceae</taxon>
        <taxon>Trapa</taxon>
    </lineage>
</organism>
<name>A0AAN7RD97_TRANT</name>
<evidence type="ECO:0000313" key="6">
    <source>
        <dbReference type="Proteomes" id="UP001346149"/>
    </source>
</evidence>
<gene>
    <name evidence="5" type="ORF">SAY86_021731</name>
</gene>
<dbReference type="GO" id="GO:0007035">
    <property type="term" value="P:vacuolar acidification"/>
    <property type="evidence" value="ECO:0007669"/>
    <property type="project" value="TreeGrafter"/>
</dbReference>
<proteinExistence type="predicted"/>
<dbReference type="GO" id="GO:0046961">
    <property type="term" value="F:proton-transporting ATPase activity, rotational mechanism"/>
    <property type="evidence" value="ECO:0007669"/>
    <property type="project" value="TreeGrafter"/>
</dbReference>
<accession>A0AAN7RD97</accession>
<dbReference type="InterPro" id="IPR022879">
    <property type="entry name" value="V-ATPase_su_B/beta"/>
</dbReference>
<evidence type="ECO:0000256" key="3">
    <source>
        <dbReference type="ARBA" id="ARBA00023065"/>
    </source>
</evidence>
<dbReference type="CDD" id="cd18118">
    <property type="entry name" value="ATP-synt_V_A-type_beta_N"/>
    <property type="match status" value="1"/>
</dbReference>
<keyword evidence="6" id="KW-1185">Reference proteome</keyword>
<dbReference type="GO" id="GO:0046034">
    <property type="term" value="P:ATP metabolic process"/>
    <property type="evidence" value="ECO:0007669"/>
    <property type="project" value="InterPro"/>
</dbReference>
<evidence type="ECO:0000259" key="4">
    <source>
        <dbReference type="Pfam" id="PF02874"/>
    </source>
</evidence>
<comment type="caution">
    <text evidence="5">The sequence shown here is derived from an EMBL/GenBank/DDBJ whole genome shotgun (WGS) entry which is preliminary data.</text>
</comment>
<dbReference type="Proteomes" id="UP001346149">
    <property type="component" value="Unassembled WGS sequence"/>
</dbReference>